<evidence type="ECO:0000313" key="4">
    <source>
        <dbReference type="EMBL" id="KNG88354.1"/>
    </source>
</evidence>
<dbReference type="InterPro" id="IPR036291">
    <property type="entry name" value="NAD(P)-bd_dom_sf"/>
</dbReference>
<dbReference type="RefSeq" id="XP_015409277.1">
    <property type="nucleotide sequence ID" value="XM_015548842.1"/>
</dbReference>
<dbReference type="Proteomes" id="UP000037505">
    <property type="component" value="Unassembled WGS sequence"/>
</dbReference>
<dbReference type="OrthoDB" id="300709at2759"/>
<dbReference type="Pfam" id="PF05368">
    <property type="entry name" value="NmrA"/>
    <property type="match status" value="1"/>
</dbReference>
<dbReference type="PANTHER" id="PTHR42748">
    <property type="entry name" value="NITROGEN METABOLITE REPRESSION PROTEIN NMRA FAMILY MEMBER"/>
    <property type="match status" value="1"/>
</dbReference>
<keyword evidence="2" id="KW-0521">NADP</keyword>
<dbReference type="SUPFAM" id="SSF51735">
    <property type="entry name" value="NAD(P)-binding Rossmann-fold domains"/>
    <property type="match status" value="1"/>
</dbReference>
<keyword evidence="5" id="KW-1185">Reference proteome</keyword>
<evidence type="ECO:0000256" key="1">
    <source>
        <dbReference type="ARBA" id="ARBA00006328"/>
    </source>
</evidence>
<dbReference type="AlphaFoldDB" id="A0A0L1J9D0"/>
<proteinExistence type="inferred from homology"/>
<name>A0A0L1J9D0_ASPN3</name>
<dbReference type="GeneID" id="26805389"/>
<dbReference type="CDD" id="cd05251">
    <property type="entry name" value="NmrA_like_SDR_a"/>
    <property type="match status" value="1"/>
</dbReference>
<protein>
    <submittedName>
        <fullName evidence="4">NmrA-like family protein</fullName>
    </submittedName>
</protein>
<dbReference type="Gene3D" id="3.90.25.10">
    <property type="entry name" value="UDP-galactose 4-epimerase, domain 1"/>
    <property type="match status" value="1"/>
</dbReference>
<dbReference type="InterPro" id="IPR051164">
    <property type="entry name" value="NmrA-like_oxidored"/>
</dbReference>
<dbReference type="PANTHER" id="PTHR42748:SF7">
    <property type="entry name" value="NMRA LIKE REDOX SENSOR 1-RELATED"/>
    <property type="match status" value="1"/>
</dbReference>
<organism evidence="4 5">
    <name type="scientific">Aspergillus nomiae NRRL (strain ATCC 15546 / NRRL 13137 / CBS 260.88 / M93)</name>
    <dbReference type="NCBI Taxonomy" id="1509407"/>
    <lineage>
        <taxon>Eukaryota</taxon>
        <taxon>Fungi</taxon>
        <taxon>Dikarya</taxon>
        <taxon>Ascomycota</taxon>
        <taxon>Pezizomycotina</taxon>
        <taxon>Eurotiomycetes</taxon>
        <taxon>Eurotiomycetidae</taxon>
        <taxon>Eurotiales</taxon>
        <taxon>Aspergillaceae</taxon>
        <taxon>Aspergillus</taxon>
        <taxon>Aspergillus subgen. Circumdati</taxon>
    </lineage>
</organism>
<evidence type="ECO:0000256" key="2">
    <source>
        <dbReference type="ARBA" id="ARBA00022857"/>
    </source>
</evidence>
<feature type="domain" description="NmrA-like" evidence="3">
    <location>
        <begin position="7"/>
        <end position="270"/>
    </location>
</feature>
<evidence type="ECO:0000259" key="3">
    <source>
        <dbReference type="Pfam" id="PF05368"/>
    </source>
</evidence>
<dbReference type="GO" id="GO:0005634">
    <property type="term" value="C:nucleus"/>
    <property type="evidence" value="ECO:0007669"/>
    <property type="project" value="TreeGrafter"/>
</dbReference>
<dbReference type="EMBL" id="JNOM01000055">
    <property type="protein sequence ID" value="KNG88354.1"/>
    <property type="molecule type" value="Genomic_DNA"/>
</dbReference>
<gene>
    <name evidence="4" type="ORF">ANOM_003585</name>
</gene>
<reference evidence="4 5" key="1">
    <citation type="submission" date="2014-06" db="EMBL/GenBank/DDBJ databases">
        <title>The Genome of the Aflatoxigenic Filamentous Fungus Aspergillus nomius.</title>
        <authorList>
            <person name="Moore M.G."/>
            <person name="Shannon B.M."/>
            <person name="Brian M.M."/>
        </authorList>
    </citation>
    <scope>NUCLEOTIDE SEQUENCE [LARGE SCALE GENOMIC DNA]</scope>
    <source>
        <strain evidence="4 5">NRRL 13137</strain>
    </source>
</reference>
<sequence length="335" mass="37008">MTVTATEKIVTVFGTGNQASAVARALLADKTSQFKVRAISRHPDSASSKTLSALGVQVVKADGWNLEELTRAFADTWAAFVNTNSDDPLFLQKGDGPTEFDLGKNIIDSLVAANVQHLVYSSFASSVEQTKGKLFIKPMEMKYQALKYARETGHFATTCGIYAAWYYEQFLDKATADVFGGFPTTPDEEGYITFRAPLWGDDEHPSFVSITHDFGDIVHGILLEPEQWDGKSVPAASDVMTFEQLTQTLQNATGRKSRYIPLPSWEDFGRGIPELDDHKLLFAFTQATGGRYFGDVPTETKTALRLKRRAAEAQGKSGAEVNLLSMEEWFKTNFA</sequence>
<dbReference type="STRING" id="1509407.A0A0L1J9D0"/>
<accession>A0A0L1J9D0</accession>
<dbReference type="Gene3D" id="3.40.50.720">
    <property type="entry name" value="NAD(P)-binding Rossmann-like Domain"/>
    <property type="match status" value="1"/>
</dbReference>
<evidence type="ECO:0000313" key="5">
    <source>
        <dbReference type="Proteomes" id="UP000037505"/>
    </source>
</evidence>
<comment type="similarity">
    <text evidence="1">Belongs to the NmrA-type oxidoreductase family.</text>
</comment>
<dbReference type="InterPro" id="IPR008030">
    <property type="entry name" value="NmrA-like"/>
</dbReference>
<comment type="caution">
    <text evidence="4">The sequence shown here is derived from an EMBL/GenBank/DDBJ whole genome shotgun (WGS) entry which is preliminary data.</text>
</comment>